<accession>A0A514A1D7</accession>
<evidence type="ECO:0000256" key="4">
    <source>
        <dbReference type="ARBA" id="ARBA00022634"/>
    </source>
</evidence>
<evidence type="ECO:0000256" key="3">
    <source>
        <dbReference type="ARBA" id="ARBA00020079"/>
    </source>
</evidence>
<dbReference type="Proteomes" id="UP000318420">
    <property type="component" value="Segment"/>
</dbReference>
<evidence type="ECO:0000256" key="5">
    <source>
        <dbReference type="ARBA" id="ARBA00022679"/>
    </source>
</evidence>
<keyword evidence="13" id="KW-1185">Reference proteome</keyword>
<keyword evidence="5 10" id="KW-0808">Transferase</keyword>
<dbReference type="Gene3D" id="3.30.60.20">
    <property type="match status" value="1"/>
</dbReference>
<evidence type="ECO:0000256" key="7">
    <source>
        <dbReference type="ARBA" id="ARBA00022777"/>
    </source>
</evidence>
<evidence type="ECO:0000256" key="2">
    <source>
        <dbReference type="ARBA" id="ARBA00012118"/>
    </source>
</evidence>
<dbReference type="EMBL" id="MK838116">
    <property type="protein sequence ID" value="QDH47099.1"/>
    <property type="molecule type" value="Genomic_DNA"/>
</dbReference>
<evidence type="ECO:0000313" key="12">
    <source>
        <dbReference type="EMBL" id="QDH47099.1"/>
    </source>
</evidence>
<proteinExistence type="inferred from homology"/>
<dbReference type="GO" id="GO:0004797">
    <property type="term" value="F:thymidine kinase activity"/>
    <property type="evidence" value="ECO:0007669"/>
    <property type="project" value="UniProtKB-EC"/>
</dbReference>
<comment type="catalytic activity">
    <reaction evidence="9 10">
        <text>thymidine + ATP = dTMP + ADP + H(+)</text>
        <dbReference type="Rhea" id="RHEA:19129"/>
        <dbReference type="ChEBI" id="CHEBI:15378"/>
        <dbReference type="ChEBI" id="CHEBI:17748"/>
        <dbReference type="ChEBI" id="CHEBI:30616"/>
        <dbReference type="ChEBI" id="CHEBI:63528"/>
        <dbReference type="ChEBI" id="CHEBI:456216"/>
        <dbReference type="EC" id="2.7.1.21"/>
    </reaction>
</comment>
<evidence type="ECO:0000256" key="8">
    <source>
        <dbReference type="ARBA" id="ARBA00022840"/>
    </source>
</evidence>
<dbReference type="InterPro" id="IPR027417">
    <property type="entry name" value="P-loop_NTPase"/>
</dbReference>
<keyword evidence="8 10" id="KW-0067">ATP-binding</keyword>
<dbReference type="SUPFAM" id="SSF57716">
    <property type="entry name" value="Glucocorticoid receptor-like (DNA-binding domain)"/>
    <property type="match status" value="1"/>
</dbReference>
<keyword evidence="7 10" id="KW-0418">Kinase</keyword>
<evidence type="ECO:0000313" key="13">
    <source>
        <dbReference type="Proteomes" id="UP000318420"/>
    </source>
</evidence>
<dbReference type="PANTHER" id="PTHR11441">
    <property type="entry name" value="THYMIDINE KINASE"/>
    <property type="match status" value="1"/>
</dbReference>
<evidence type="ECO:0000256" key="10">
    <source>
        <dbReference type="RuleBase" id="RU000544"/>
    </source>
</evidence>
<protein>
    <recommendedName>
        <fullName evidence="3 10">Thymidine kinase</fullName>
        <ecNumber evidence="2 10">2.7.1.21</ecNumber>
    </recommendedName>
</protein>
<comment type="similarity">
    <text evidence="1 11">Belongs to the thymidine kinase family.</text>
</comment>
<name>A0A514A1D7_9CAUD</name>
<dbReference type="EC" id="2.7.1.21" evidence="2 10"/>
<dbReference type="InterPro" id="IPR020633">
    <property type="entry name" value="Thymidine_kinase_CS"/>
</dbReference>
<evidence type="ECO:0000256" key="1">
    <source>
        <dbReference type="ARBA" id="ARBA00007587"/>
    </source>
</evidence>
<dbReference type="GO" id="GO:0046104">
    <property type="term" value="P:thymidine metabolic process"/>
    <property type="evidence" value="ECO:0007669"/>
    <property type="project" value="TreeGrafter"/>
</dbReference>
<sequence length="282" mass="31781">MSKVHFIYGPMNSSKTTTLITTAYNYREEAQNPVIMKPSLDTRDGVEPMIKSRPGLTAACQLFDKSENLFVKVAALSGATQEELNWLEENLPPRPAPDVAEMVSGIRTAWINKGVMLKDILPGYDQSRLDELSEMLKTQKVRVKEYQYTRHQTLELFGTRINKTIDCVLVDEVQFLTEEQALDLLDIADYLRIPVMAFGLRNDFKGEIFPASKILMAQAEVCKENKGVCWCGRKATHVLRIAEDGTVDTDGPQVKVGGNDTYKSVCRYHHRAGMYRKPGINS</sequence>
<evidence type="ECO:0000256" key="11">
    <source>
        <dbReference type="RuleBase" id="RU004165"/>
    </source>
</evidence>
<dbReference type="Gene3D" id="3.40.50.300">
    <property type="entry name" value="P-loop containing nucleotide triphosphate hydrolases"/>
    <property type="match status" value="2"/>
</dbReference>
<dbReference type="GO" id="GO:0005524">
    <property type="term" value="F:ATP binding"/>
    <property type="evidence" value="ECO:0007669"/>
    <property type="project" value="UniProtKB-KW"/>
</dbReference>
<dbReference type="InterPro" id="IPR001267">
    <property type="entry name" value="Thymidine_kinase"/>
</dbReference>
<gene>
    <name evidence="12" type="ORF">LAh10_123</name>
</gene>
<evidence type="ECO:0000256" key="9">
    <source>
        <dbReference type="ARBA" id="ARBA00048254"/>
    </source>
</evidence>
<evidence type="ECO:0000256" key="6">
    <source>
        <dbReference type="ARBA" id="ARBA00022741"/>
    </source>
</evidence>
<reference evidence="12 13" key="1">
    <citation type="submission" date="2019-04" db="EMBL/GenBank/DDBJ databases">
        <title>Novel bacteriophages capable of disrupting biofilms from clinical strains of Aeromonas hydrophila with intrinsic antibiotic resistance.</title>
        <authorList>
            <person name="Kabwe M."/>
            <person name="Brown T.L."/>
            <person name="Speirs L."/>
            <person name="Ku H."/>
            <person name="Leach M."/>
            <person name="Chan H.T."/>
            <person name="Petrovski S."/>
            <person name="Lock P."/>
            <person name="Tucci J."/>
        </authorList>
    </citation>
    <scope>NUCLEOTIDE SEQUENCE [LARGE SCALE GENOMIC DNA]</scope>
</reference>
<keyword evidence="6 10" id="KW-0547">Nucleotide-binding</keyword>
<dbReference type="PANTHER" id="PTHR11441:SF0">
    <property type="entry name" value="THYMIDINE KINASE, CYTOSOLIC"/>
    <property type="match status" value="1"/>
</dbReference>
<dbReference type="HAMAP" id="MF_00124">
    <property type="entry name" value="Thymidine_kinase"/>
    <property type="match status" value="1"/>
</dbReference>
<organism evidence="12 13">
    <name type="scientific">Aeromonas phage LAh10</name>
    <dbReference type="NCBI Taxonomy" id="2591025"/>
    <lineage>
        <taxon>Viruses</taxon>
        <taxon>Duplodnaviria</taxon>
        <taxon>Heunggongvirae</taxon>
        <taxon>Uroviricota</taxon>
        <taxon>Caudoviricetes</taxon>
        <taxon>Chimalliviridae</taxon>
        <taxon>Ludhianavirus</taxon>
        <taxon>Ludhianavirus LAh10</taxon>
    </lineage>
</organism>
<dbReference type="PROSITE" id="PS00603">
    <property type="entry name" value="TK_CELLULAR_TYPE"/>
    <property type="match status" value="1"/>
</dbReference>
<dbReference type="GO" id="GO:0071897">
    <property type="term" value="P:DNA biosynthetic process"/>
    <property type="evidence" value="ECO:0007669"/>
    <property type="project" value="UniProtKB-KW"/>
</dbReference>
<dbReference type="SUPFAM" id="SSF52540">
    <property type="entry name" value="P-loop containing nucleoside triphosphate hydrolases"/>
    <property type="match status" value="1"/>
</dbReference>
<keyword evidence="4 10" id="KW-0237">DNA synthesis</keyword>
<dbReference type="Pfam" id="PF00265">
    <property type="entry name" value="TK"/>
    <property type="match status" value="2"/>
</dbReference>